<sequence>MAGISLGGLITTYAACRYPQIFSRVAILSPAFYRNQEDIEKLLRNSDLSSIERFYMDCGTREAGEEERISEAFLNSSKAIYEILSEKAINTRFEILNDYEHDYLFFRKRIPEIVSYLFTESNAIH</sequence>
<name>A0ABT9XY00_9BACI</name>
<dbReference type="InterPro" id="IPR029058">
    <property type="entry name" value="AB_hydrolase_fold"/>
</dbReference>
<dbReference type="PANTHER" id="PTHR48098">
    <property type="entry name" value="ENTEROCHELIN ESTERASE-RELATED"/>
    <property type="match status" value="1"/>
</dbReference>
<dbReference type="PANTHER" id="PTHR48098:SF6">
    <property type="entry name" value="FERRI-BACILLIBACTIN ESTERASE BESA"/>
    <property type="match status" value="1"/>
</dbReference>
<comment type="caution">
    <text evidence="1">The sequence shown here is derived from an EMBL/GenBank/DDBJ whole genome shotgun (WGS) entry which is preliminary data.</text>
</comment>
<keyword evidence="2" id="KW-1185">Reference proteome</keyword>
<dbReference type="SUPFAM" id="SSF53474">
    <property type="entry name" value="alpha/beta-Hydrolases"/>
    <property type="match status" value="1"/>
</dbReference>
<gene>
    <name evidence="1" type="ORF">J2S10_003644</name>
</gene>
<accession>A0ABT9XY00</accession>
<dbReference type="InterPro" id="IPR050583">
    <property type="entry name" value="Mycobacterial_A85_antigen"/>
</dbReference>
<protein>
    <submittedName>
        <fullName evidence="1">Enterochelin esterase-like enzyme</fullName>
    </submittedName>
</protein>
<reference evidence="1 2" key="1">
    <citation type="submission" date="2023-07" db="EMBL/GenBank/DDBJ databases">
        <title>Genomic Encyclopedia of Type Strains, Phase IV (KMG-IV): sequencing the most valuable type-strain genomes for metagenomic binning, comparative biology and taxonomic classification.</title>
        <authorList>
            <person name="Goeker M."/>
        </authorList>
    </citation>
    <scope>NUCLEOTIDE SEQUENCE [LARGE SCALE GENOMIC DNA]</scope>
    <source>
        <strain evidence="1 2">DSM 27594</strain>
    </source>
</reference>
<organism evidence="1 2">
    <name type="scientific">Neobacillus ginsengisoli</name>
    <dbReference type="NCBI Taxonomy" id="904295"/>
    <lineage>
        <taxon>Bacteria</taxon>
        <taxon>Bacillati</taxon>
        <taxon>Bacillota</taxon>
        <taxon>Bacilli</taxon>
        <taxon>Bacillales</taxon>
        <taxon>Bacillaceae</taxon>
        <taxon>Neobacillus</taxon>
    </lineage>
</organism>
<proteinExistence type="predicted"/>
<dbReference type="InterPro" id="IPR000801">
    <property type="entry name" value="Esterase-like"/>
</dbReference>
<dbReference type="Pfam" id="PF00756">
    <property type="entry name" value="Esterase"/>
    <property type="match status" value="1"/>
</dbReference>
<dbReference type="Gene3D" id="3.40.50.1820">
    <property type="entry name" value="alpha/beta hydrolase"/>
    <property type="match status" value="1"/>
</dbReference>
<evidence type="ECO:0000313" key="2">
    <source>
        <dbReference type="Proteomes" id="UP001224122"/>
    </source>
</evidence>
<evidence type="ECO:0000313" key="1">
    <source>
        <dbReference type="EMBL" id="MDQ0200455.1"/>
    </source>
</evidence>
<dbReference type="Proteomes" id="UP001224122">
    <property type="component" value="Unassembled WGS sequence"/>
</dbReference>
<dbReference type="EMBL" id="JAUSTW010000006">
    <property type="protein sequence ID" value="MDQ0200455.1"/>
    <property type="molecule type" value="Genomic_DNA"/>
</dbReference>